<sequence length="144" mass="15601">MEINTVGAQKQGSARRLPAKTNVTANNTNFDVPSIAPRDGLDGKELVSSIRKTNVSAKANDGMSVKPPHTRRLSNARFGMKRMSVSLESTVFVSRSPVRNQKDKCVADDNAKESSEEKQSSIKTLAEKFDITTVMATPSSQGNC</sequence>
<feature type="region of interest" description="Disordered" evidence="1">
    <location>
        <begin position="100"/>
        <end position="121"/>
    </location>
</feature>
<accession>A0A8S0UI03</accession>
<organism evidence="2 3">
    <name type="scientific">Olea europaea subsp. europaea</name>
    <dbReference type="NCBI Taxonomy" id="158383"/>
    <lineage>
        <taxon>Eukaryota</taxon>
        <taxon>Viridiplantae</taxon>
        <taxon>Streptophyta</taxon>
        <taxon>Embryophyta</taxon>
        <taxon>Tracheophyta</taxon>
        <taxon>Spermatophyta</taxon>
        <taxon>Magnoliopsida</taxon>
        <taxon>eudicotyledons</taxon>
        <taxon>Gunneridae</taxon>
        <taxon>Pentapetalae</taxon>
        <taxon>asterids</taxon>
        <taxon>lamiids</taxon>
        <taxon>Lamiales</taxon>
        <taxon>Oleaceae</taxon>
        <taxon>Oleeae</taxon>
        <taxon>Olea</taxon>
    </lineage>
</organism>
<feature type="compositionally biased region" description="Polar residues" evidence="1">
    <location>
        <begin position="21"/>
        <end position="31"/>
    </location>
</feature>
<reference evidence="2 3" key="1">
    <citation type="submission" date="2019-12" db="EMBL/GenBank/DDBJ databases">
        <authorList>
            <person name="Alioto T."/>
            <person name="Alioto T."/>
            <person name="Gomez Garrido J."/>
        </authorList>
    </citation>
    <scope>NUCLEOTIDE SEQUENCE [LARGE SCALE GENOMIC DNA]</scope>
</reference>
<evidence type="ECO:0000313" key="3">
    <source>
        <dbReference type="Proteomes" id="UP000594638"/>
    </source>
</evidence>
<gene>
    <name evidence="2" type="ORF">OLEA9_A107468</name>
</gene>
<evidence type="ECO:0000313" key="2">
    <source>
        <dbReference type="EMBL" id="CAA3016325.1"/>
    </source>
</evidence>
<feature type="compositionally biased region" description="Polar residues" evidence="1">
    <location>
        <begin position="1"/>
        <end position="12"/>
    </location>
</feature>
<dbReference type="EMBL" id="CACTIH010007607">
    <property type="protein sequence ID" value="CAA3016325.1"/>
    <property type="molecule type" value="Genomic_DNA"/>
</dbReference>
<evidence type="ECO:0000256" key="1">
    <source>
        <dbReference type="SAM" id="MobiDB-lite"/>
    </source>
</evidence>
<dbReference type="Proteomes" id="UP000594638">
    <property type="component" value="Unassembled WGS sequence"/>
</dbReference>
<protein>
    <submittedName>
        <fullName evidence="2">Katanin p80 WD40 repeat-containing subunit B1 homolog isoform X1</fullName>
    </submittedName>
</protein>
<comment type="caution">
    <text evidence="2">The sequence shown here is derived from an EMBL/GenBank/DDBJ whole genome shotgun (WGS) entry which is preliminary data.</text>
</comment>
<proteinExistence type="predicted"/>
<feature type="region of interest" description="Disordered" evidence="1">
    <location>
        <begin position="1"/>
        <end position="38"/>
    </location>
</feature>
<dbReference type="Gramene" id="OE9A107468T1">
    <property type="protein sequence ID" value="OE9A107468C1"/>
    <property type="gene ID" value="OE9A107468"/>
</dbReference>
<name>A0A8S0UI03_OLEEU</name>
<keyword evidence="3" id="KW-1185">Reference proteome</keyword>
<dbReference type="AlphaFoldDB" id="A0A8S0UI03"/>